<dbReference type="InterPro" id="IPR007282">
    <property type="entry name" value="NOT2/3/5_C"/>
</dbReference>
<evidence type="ECO:0000259" key="4">
    <source>
        <dbReference type="Pfam" id="PF04153"/>
    </source>
</evidence>
<dbReference type="AlphaFoldDB" id="A0A1D2VPZ7"/>
<evidence type="ECO:0000256" key="3">
    <source>
        <dbReference type="ARBA" id="ARBA00023163"/>
    </source>
</evidence>
<evidence type="ECO:0000313" key="5">
    <source>
        <dbReference type="EMBL" id="ODV63678.1"/>
    </source>
</evidence>
<protein>
    <submittedName>
        <fullName evidence="5">Transcriptional regulator</fullName>
    </submittedName>
</protein>
<feature type="domain" description="NOT2/NOT3/NOT5 C-terminal" evidence="4">
    <location>
        <begin position="46"/>
        <end position="173"/>
    </location>
</feature>
<dbReference type="RefSeq" id="XP_020049985.1">
    <property type="nucleotide sequence ID" value="XM_020190038.1"/>
</dbReference>
<dbReference type="GO" id="GO:0000289">
    <property type="term" value="P:nuclear-transcribed mRNA poly(A) tail shortening"/>
    <property type="evidence" value="ECO:0007669"/>
    <property type="project" value="UniProtKB-ARBA"/>
</dbReference>
<dbReference type="OrthoDB" id="25391at2759"/>
<reference evidence="6" key="1">
    <citation type="submission" date="2016-05" db="EMBL/GenBank/DDBJ databases">
        <title>Comparative genomics of biotechnologically important yeasts.</title>
        <authorList>
            <consortium name="DOE Joint Genome Institute"/>
            <person name="Riley R."/>
            <person name="Haridas S."/>
            <person name="Wolfe K.H."/>
            <person name="Lopes M.R."/>
            <person name="Hittinger C.T."/>
            <person name="Goker M."/>
            <person name="Salamov A."/>
            <person name="Wisecaver J."/>
            <person name="Long T.M."/>
            <person name="Aerts A.L."/>
            <person name="Barry K."/>
            <person name="Choi C."/>
            <person name="Clum A."/>
            <person name="Coughlan A.Y."/>
            <person name="Deshpande S."/>
            <person name="Douglass A.P."/>
            <person name="Hanson S.J."/>
            <person name="Klenk H.-P."/>
            <person name="Labutti K."/>
            <person name="Lapidus A."/>
            <person name="Lindquist E."/>
            <person name="Lipzen A."/>
            <person name="Meier-Kolthoff J.P."/>
            <person name="Ohm R.A."/>
            <person name="Otillar R.P."/>
            <person name="Pangilinan J."/>
            <person name="Peng Y."/>
            <person name="Rokas A."/>
            <person name="Rosa C.A."/>
            <person name="Scheuner C."/>
            <person name="Sibirny A.A."/>
            <person name="Slot J.C."/>
            <person name="Stielow J.B."/>
            <person name="Sun H."/>
            <person name="Kurtzman C.P."/>
            <person name="Blackwell M."/>
            <person name="Grigoriev I.V."/>
            <person name="Jeffries T.W."/>
        </authorList>
    </citation>
    <scope>NUCLEOTIDE SEQUENCE [LARGE SCALE GENOMIC DNA]</scope>
    <source>
        <strain evidence="6">DSM 1968</strain>
    </source>
</reference>
<feature type="non-terminal residue" evidence="5">
    <location>
        <position position="173"/>
    </location>
</feature>
<comment type="similarity">
    <text evidence="1">Belongs to the CNOT2/3/5 family.</text>
</comment>
<dbReference type="InParanoid" id="A0A1D2VPZ7"/>
<sequence length="173" mass="20520">IDKYGLKALAGLIRMENNNQTKVAIGFDLNKLNDLSDLGPGQKLSSKFRSPWLETTRSDVIPAYKLPKEIIELNRKKRYFLPPVATRMNKLNEDTLFYLFYTKPKDVLQEFSYRELHGKGWRFHKELKVFLIRDPTARVLEQTAEGMRTVFIFFDFQSWIRVKKEFVVYYNDL</sequence>
<dbReference type="GeneID" id="30963674"/>
<dbReference type="GO" id="GO:0030015">
    <property type="term" value="C:CCR4-NOT core complex"/>
    <property type="evidence" value="ECO:0007669"/>
    <property type="project" value="InterPro"/>
</dbReference>
<evidence type="ECO:0000256" key="2">
    <source>
        <dbReference type="ARBA" id="ARBA00023015"/>
    </source>
</evidence>
<accession>A0A1D2VPZ7</accession>
<organism evidence="5 6">
    <name type="scientific">Ascoidea rubescens DSM 1968</name>
    <dbReference type="NCBI Taxonomy" id="1344418"/>
    <lineage>
        <taxon>Eukaryota</taxon>
        <taxon>Fungi</taxon>
        <taxon>Dikarya</taxon>
        <taxon>Ascomycota</taxon>
        <taxon>Saccharomycotina</taxon>
        <taxon>Saccharomycetes</taxon>
        <taxon>Ascoideaceae</taxon>
        <taxon>Ascoidea</taxon>
    </lineage>
</organism>
<dbReference type="Proteomes" id="UP000095038">
    <property type="component" value="Unassembled WGS sequence"/>
</dbReference>
<dbReference type="FunCoup" id="A0A1D2VPZ7">
    <property type="interactions" value="123"/>
</dbReference>
<dbReference type="EMBL" id="KV454475">
    <property type="protein sequence ID" value="ODV63678.1"/>
    <property type="molecule type" value="Genomic_DNA"/>
</dbReference>
<gene>
    <name evidence="5" type="ORF">ASCRUDRAFT_28160</name>
</gene>
<dbReference type="Pfam" id="PF04153">
    <property type="entry name" value="NOT2_3_5_C"/>
    <property type="match status" value="1"/>
</dbReference>
<dbReference type="Gene3D" id="2.30.30.1020">
    <property type="entry name" value="CCR4-NOT complex subunit 2/3/5, C-terminal domain"/>
    <property type="match status" value="1"/>
</dbReference>
<keyword evidence="2" id="KW-0805">Transcription regulation</keyword>
<dbReference type="InterPro" id="IPR038635">
    <property type="entry name" value="CCR4-NOT_su2/3/5_C_sf"/>
</dbReference>
<dbReference type="InterPro" id="IPR040168">
    <property type="entry name" value="Not2/3/5"/>
</dbReference>
<dbReference type="PANTHER" id="PTHR23326">
    <property type="entry name" value="CCR4 NOT-RELATED"/>
    <property type="match status" value="1"/>
</dbReference>
<feature type="non-terminal residue" evidence="5">
    <location>
        <position position="1"/>
    </location>
</feature>
<evidence type="ECO:0000313" key="6">
    <source>
        <dbReference type="Proteomes" id="UP000095038"/>
    </source>
</evidence>
<dbReference type="GO" id="GO:0006355">
    <property type="term" value="P:regulation of DNA-templated transcription"/>
    <property type="evidence" value="ECO:0007669"/>
    <property type="project" value="InterPro"/>
</dbReference>
<dbReference type="STRING" id="1344418.A0A1D2VPZ7"/>
<keyword evidence="3" id="KW-0804">Transcription</keyword>
<proteinExistence type="inferred from homology"/>
<keyword evidence="6" id="KW-1185">Reference proteome</keyword>
<evidence type="ECO:0000256" key="1">
    <source>
        <dbReference type="ARBA" id="ARBA00007682"/>
    </source>
</evidence>
<name>A0A1D2VPZ7_9ASCO</name>